<comment type="caution">
    <text evidence="2">The sequence shown here is derived from an EMBL/GenBank/DDBJ whole genome shotgun (WGS) entry which is preliminary data.</text>
</comment>
<feature type="transmembrane region" description="Helical" evidence="1">
    <location>
        <begin position="26"/>
        <end position="46"/>
    </location>
</feature>
<organism evidence="2 3">
    <name type="scientific">Gaopeijia maritima</name>
    <dbReference type="NCBI Taxonomy" id="3119007"/>
    <lineage>
        <taxon>Bacteria</taxon>
        <taxon>Pseudomonadati</taxon>
        <taxon>Gemmatimonadota</taxon>
        <taxon>Longimicrobiia</taxon>
        <taxon>Gaopeijiales</taxon>
        <taxon>Gaopeijiaceae</taxon>
        <taxon>Gaopeijia</taxon>
    </lineage>
</organism>
<dbReference type="EMBL" id="JBBHLI010000011">
    <property type="protein sequence ID" value="MEK9502372.1"/>
    <property type="molecule type" value="Genomic_DNA"/>
</dbReference>
<feature type="transmembrane region" description="Helical" evidence="1">
    <location>
        <begin position="93"/>
        <end position="113"/>
    </location>
</feature>
<keyword evidence="3" id="KW-1185">Reference proteome</keyword>
<feature type="transmembrane region" description="Helical" evidence="1">
    <location>
        <begin position="125"/>
        <end position="143"/>
    </location>
</feature>
<accession>A0ABU9EE15</accession>
<reference evidence="2 3" key="1">
    <citation type="submission" date="2024-02" db="EMBL/GenBank/DDBJ databases">
        <title>A novel Gemmatimonadota bacterium.</title>
        <authorList>
            <person name="Du Z.-J."/>
            <person name="Ye Y.-Q."/>
        </authorList>
    </citation>
    <scope>NUCLEOTIDE SEQUENCE [LARGE SCALE GENOMIC DNA]</scope>
    <source>
        <strain evidence="2 3">DH-20</strain>
    </source>
</reference>
<dbReference type="Proteomes" id="UP001484239">
    <property type="component" value="Unassembled WGS sequence"/>
</dbReference>
<keyword evidence="1" id="KW-1133">Transmembrane helix</keyword>
<keyword evidence="1" id="KW-0812">Transmembrane</keyword>
<name>A0ABU9EE15_9BACT</name>
<evidence type="ECO:0000256" key="1">
    <source>
        <dbReference type="SAM" id="Phobius"/>
    </source>
</evidence>
<feature type="transmembrane region" description="Helical" evidence="1">
    <location>
        <begin position="270"/>
        <end position="290"/>
    </location>
</feature>
<keyword evidence="1" id="KW-0472">Membrane</keyword>
<gene>
    <name evidence="2" type="ORF">WI372_15370</name>
</gene>
<proteinExistence type="predicted"/>
<evidence type="ECO:0008006" key="4">
    <source>
        <dbReference type="Google" id="ProtNLM"/>
    </source>
</evidence>
<feature type="transmembrane region" description="Helical" evidence="1">
    <location>
        <begin position="243"/>
        <end position="263"/>
    </location>
</feature>
<dbReference type="RefSeq" id="WP_405284004.1">
    <property type="nucleotide sequence ID" value="NZ_CP144380.1"/>
</dbReference>
<evidence type="ECO:0000313" key="3">
    <source>
        <dbReference type="Proteomes" id="UP001484239"/>
    </source>
</evidence>
<protein>
    <recommendedName>
        <fullName evidence="4">DUF2752 domain-containing protein</fullName>
    </recommendedName>
</protein>
<feature type="transmembrane region" description="Helical" evidence="1">
    <location>
        <begin position="302"/>
        <end position="320"/>
    </location>
</feature>
<feature type="transmembrane region" description="Helical" evidence="1">
    <location>
        <begin position="52"/>
        <end position="72"/>
    </location>
</feature>
<evidence type="ECO:0000313" key="2">
    <source>
        <dbReference type="EMBL" id="MEK9502372.1"/>
    </source>
</evidence>
<sequence length="333" mass="34573">MPASRPPRTALPVVKGRAVARPEVTVAQRVGVIAGLAVVAGLFVVPHPTATLFWWGIVPLLPAIFLLHPLVWRNVCPLATLSMGGERTPRGSRAVSAWAGAAGVLPFVLLVAWRGTGLDTRPAETGGLLLAMGLVGAVTGRRGHRRGGFCNRLCPLLPIERLYGQSPLLAVPASRCPACTLCTPRGCLDLSASAAVPQLLGPARRGRGWLRTPFGAFSAALPGFIAAWFLGSGAGSGPPSMPHFTLGLSLGAAISWMVVAVVVRASGARWSTAMPTVAAGAVGLYYLLALPRAGSAWGWPEPLTVALQGAALTLVAAWWVRALRTRPGSTPVP</sequence>
<feature type="transmembrane region" description="Helical" evidence="1">
    <location>
        <begin position="214"/>
        <end position="231"/>
    </location>
</feature>